<organism evidence="3">
    <name type="scientific">Trichuris suis</name>
    <name type="common">pig whipworm</name>
    <dbReference type="NCBI Taxonomy" id="68888"/>
    <lineage>
        <taxon>Eukaryota</taxon>
        <taxon>Metazoa</taxon>
        <taxon>Ecdysozoa</taxon>
        <taxon>Nematoda</taxon>
        <taxon>Enoplea</taxon>
        <taxon>Dorylaimia</taxon>
        <taxon>Trichinellida</taxon>
        <taxon>Trichuridae</taxon>
        <taxon>Trichuris</taxon>
    </lineage>
</organism>
<feature type="domain" description="Helix-turn-helix" evidence="1">
    <location>
        <begin position="2"/>
        <end position="46"/>
    </location>
</feature>
<evidence type="ECO:0000313" key="4">
    <source>
        <dbReference type="Proteomes" id="UP000030764"/>
    </source>
</evidence>
<sequence>MKGVISEMVERARAICNEEFLPKELGRIKASFFSNGYLVALISSAITHATAKPEEHVPRPSGPVLILSCYKGLGEKIKRMGGTIGFQVYFKKRRFCEIHCQE</sequence>
<gene>
    <name evidence="2" type="ORF">M513_08453</name>
    <name evidence="3" type="ORF">M514_08453</name>
</gene>
<dbReference type="EMBL" id="KL363250">
    <property type="protein sequence ID" value="KFD50646.1"/>
    <property type="molecule type" value="Genomic_DNA"/>
</dbReference>
<keyword evidence="4" id="KW-1185">Reference proteome</keyword>
<dbReference type="Proteomes" id="UP000030758">
    <property type="component" value="Unassembled WGS sequence"/>
</dbReference>
<name>A0A085MWF6_9BILA</name>
<accession>A0A085MWF6</accession>
<evidence type="ECO:0000313" key="2">
    <source>
        <dbReference type="EMBL" id="KFD50646.1"/>
    </source>
</evidence>
<dbReference type="Pfam" id="PF26215">
    <property type="entry name" value="HTH_animal"/>
    <property type="match status" value="1"/>
</dbReference>
<proteinExistence type="predicted"/>
<dbReference type="Proteomes" id="UP000030764">
    <property type="component" value="Unassembled WGS sequence"/>
</dbReference>
<dbReference type="AlphaFoldDB" id="A0A085MWF6"/>
<evidence type="ECO:0000313" key="3">
    <source>
        <dbReference type="EMBL" id="KFD61552.1"/>
    </source>
</evidence>
<reference evidence="3 4" key="1">
    <citation type="journal article" date="2014" name="Nat. Genet.">
        <title>Genome and transcriptome of the porcine whipworm Trichuris suis.</title>
        <authorList>
            <person name="Jex A.R."/>
            <person name="Nejsum P."/>
            <person name="Schwarz E.M."/>
            <person name="Hu L."/>
            <person name="Young N.D."/>
            <person name="Hall R.S."/>
            <person name="Korhonen P.K."/>
            <person name="Liao S."/>
            <person name="Thamsborg S."/>
            <person name="Xia J."/>
            <person name="Xu P."/>
            <person name="Wang S."/>
            <person name="Scheerlinck J.P."/>
            <person name="Hofmann A."/>
            <person name="Sternberg P.W."/>
            <person name="Wang J."/>
            <person name="Gasser R.B."/>
        </authorList>
    </citation>
    <scope>NUCLEOTIDE SEQUENCE [LARGE SCALE GENOMIC DNA]</scope>
    <source>
        <strain evidence="3">DCEP-RM93F</strain>
        <strain evidence="2">DCEP-RM93M</strain>
    </source>
</reference>
<dbReference type="InterPro" id="IPR058912">
    <property type="entry name" value="HTH_animal"/>
</dbReference>
<evidence type="ECO:0000259" key="1">
    <source>
        <dbReference type="Pfam" id="PF26215"/>
    </source>
</evidence>
<dbReference type="EMBL" id="KL367619">
    <property type="protein sequence ID" value="KFD61552.1"/>
    <property type="molecule type" value="Genomic_DNA"/>
</dbReference>
<protein>
    <recommendedName>
        <fullName evidence="1">Helix-turn-helix domain-containing protein</fullName>
    </recommendedName>
</protein>